<keyword evidence="2" id="KW-0732">Signal</keyword>
<evidence type="ECO:0000313" key="4">
    <source>
        <dbReference type="Proteomes" id="UP000596660"/>
    </source>
</evidence>
<feature type="chain" id="PRO_5030814024" description="Maternal effect embryo arrest 60" evidence="2">
    <location>
        <begin position="25"/>
        <end position="174"/>
    </location>
</feature>
<protein>
    <recommendedName>
        <fullName evidence="5">Maternal effect embryo arrest 60</fullName>
    </recommendedName>
</protein>
<dbReference type="EnsemblPlants" id="AUR62001722-RA">
    <property type="protein sequence ID" value="AUR62001722-RA:cds"/>
    <property type="gene ID" value="AUR62001722"/>
</dbReference>
<dbReference type="Gramene" id="AUR62001722-RA">
    <property type="protein sequence ID" value="AUR62001722-RA:cds"/>
    <property type="gene ID" value="AUR62001722"/>
</dbReference>
<reference evidence="3" key="1">
    <citation type="journal article" date="2017" name="Nature">
        <title>The genome of Chenopodium quinoa.</title>
        <authorList>
            <person name="Jarvis D.E."/>
            <person name="Ho Y.S."/>
            <person name="Lightfoot D.J."/>
            <person name="Schmoeckel S.M."/>
            <person name="Li B."/>
            <person name="Borm T.J.A."/>
            <person name="Ohyanagi H."/>
            <person name="Mineta K."/>
            <person name="Michell C.T."/>
            <person name="Saber N."/>
            <person name="Kharbatia N.M."/>
            <person name="Rupper R.R."/>
            <person name="Sharp A.R."/>
            <person name="Dally N."/>
            <person name="Boughton B.A."/>
            <person name="Woo Y.H."/>
            <person name="Gao G."/>
            <person name="Schijlen E.G.W.M."/>
            <person name="Guo X."/>
            <person name="Momin A.A."/>
            <person name="Negrao S."/>
            <person name="Al-Babili S."/>
            <person name="Gehring C."/>
            <person name="Roessner U."/>
            <person name="Jung C."/>
            <person name="Murphy K."/>
            <person name="Arold S.T."/>
            <person name="Gojobori T."/>
            <person name="van der Linden C.G."/>
            <person name="van Loo E.N."/>
            <person name="Jellen E.N."/>
            <person name="Maughan P.J."/>
            <person name="Tester M."/>
        </authorList>
    </citation>
    <scope>NUCLEOTIDE SEQUENCE [LARGE SCALE GENOMIC DNA]</scope>
    <source>
        <strain evidence="3">cv. PI 614886</strain>
    </source>
</reference>
<accession>A0A803KRR5</accession>
<keyword evidence="1" id="KW-0812">Transmembrane</keyword>
<sequence length="174" mass="18382">MALDGIVNVNSLFTLALFLGIVNADPSNPSYTLVSKNNASSSCLAPSFVAEDLIAYHVYSFSAFLFSSLIASALKQAIKTSGRVLGGQVTIRLTNLMVVHINGVVLRIGILACACGTVFGCVFLMLGLVNLVQIKLGVLACRDFYTLASCVPLLVLVPLALVLYICIILHASTS</sequence>
<reference evidence="3" key="2">
    <citation type="submission" date="2021-03" db="UniProtKB">
        <authorList>
            <consortium name="EnsemblPlants"/>
        </authorList>
    </citation>
    <scope>IDENTIFICATION</scope>
</reference>
<feature type="signal peptide" evidence="2">
    <location>
        <begin position="1"/>
        <end position="24"/>
    </location>
</feature>
<organism evidence="3 4">
    <name type="scientific">Chenopodium quinoa</name>
    <name type="common">Quinoa</name>
    <dbReference type="NCBI Taxonomy" id="63459"/>
    <lineage>
        <taxon>Eukaryota</taxon>
        <taxon>Viridiplantae</taxon>
        <taxon>Streptophyta</taxon>
        <taxon>Embryophyta</taxon>
        <taxon>Tracheophyta</taxon>
        <taxon>Spermatophyta</taxon>
        <taxon>Magnoliopsida</taxon>
        <taxon>eudicotyledons</taxon>
        <taxon>Gunneridae</taxon>
        <taxon>Pentapetalae</taxon>
        <taxon>Caryophyllales</taxon>
        <taxon>Chenopodiaceae</taxon>
        <taxon>Chenopodioideae</taxon>
        <taxon>Atripliceae</taxon>
        <taxon>Chenopodium</taxon>
    </lineage>
</organism>
<keyword evidence="1" id="KW-0472">Membrane</keyword>
<feature type="transmembrane region" description="Helical" evidence="1">
    <location>
        <begin position="144"/>
        <end position="169"/>
    </location>
</feature>
<dbReference type="PANTHER" id="PTHR33430">
    <property type="entry name" value="MATERNAL EFFECT EMBRYO ARREST PROTEIN"/>
    <property type="match status" value="1"/>
</dbReference>
<keyword evidence="1" id="KW-1133">Transmembrane helix</keyword>
<proteinExistence type="predicted"/>
<dbReference type="Proteomes" id="UP000596660">
    <property type="component" value="Unplaced"/>
</dbReference>
<name>A0A803KRR5_CHEQI</name>
<dbReference type="OMA" id="QIKLGPL"/>
<evidence type="ECO:0008006" key="5">
    <source>
        <dbReference type="Google" id="ProtNLM"/>
    </source>
</evidence>
<evidence type="ECO:0000256" key="1">
    <source>
        <dbReference type="SAM" id="Phobius"/>
    </source>
</evidence>
<dbReference type="PANTHER" id="PTHR33430:SF7">
    <property type="entry name" value="OS07G0240400 PROTEIN"/>
    <property type="match status" value="1"/>
</dbReference>
<evidence type="ECO:0000256" key="2">
    <source>
        <dbReference type="SAM" id="SignalP"/>
    </source>
</evidence>
<feature type="transmembrane region" description="Helical" evidence="1">
    <location>
        <begin position="104"/>
        <end position="132"/>
    </location>
</feature>
<evidence type="ECO:0000313" key="3">
    <source>
        <dbReference type="EnsemblPlants" id="AUR62001722-RA:cds"/>
    </source>
</evidence>
<feature type="transmembrane region" description="Helical" evidence="1">
    <location>
        <begin position="54"/>
        <end position="74"/>
    </location>
</feature>
<dbReference type="AlphaFoldDB" id="A0A803KRR5"/>
<keyword evidence="4" id="KW-1185">Reference proteome</keyword>